<dbReference type="PROSITE" id="PS51340">
    <property type="entry name" value="MOSC"/>
    <property type="match status" value="1"/>
</dbReference>
<accession>A0A1Y5RGW2</accession>
<dbReference type="InterPro" id="IPR011037">
    <property type="entry name" value="Pyrv_Knase-like_insert_dom_sf"/>
</dbReference>
<keyword evidence="3" id="KW-1185">Reference proteome</keyword>
<evidence type="ECO:0000259" key="1">
    <source>
        <dbReference type="PROSITE" id="PS51340"/>
    </source>
</evidence>
<proteinExistence type="predicted"/>
<dbReference type="Pfam" id="PF03473">
    <property type="entry name" value="MOSC"/>
    <property type="match status" value="1"/>
</dbReference>
<dbReference type="AlphaFoldDB" id="A0A1Y5RGW2"/>
<sequence length="275" mass="30490">MAFTVSQIVTYPVKSLRAQPVSEARVERRGMVGDRRWMVVSPAGDFLTFRDVPAMAGVEAEITPEGLRLTADEEVAEFETPSGAEFEVRIWRSRVLAQDAGNVAASFLTTALGRSARLVYMPDAVIRPADPEYSREGDQVSFADGFPLLLASGGSLDALNAQLEEPMDMRRFRPNLVVEGAEPWIEDTWRRIRVGEVVFRIVKPCERCIMTTRDPDTGERTGAGEPLRSLGKIHRAGSGKIMFGQNMIPENEGMIRMFDAVEVLETGPSNLLRMN</sequence>
<dbReference type="OrthoDB" id="581532at2"/>
<dbReference type="PANTHER" id="PTHR14237">
    <property type="entry name" value="MOLYBDOPTERIN COFACTOR SULFURASE MOSC"/>
    <property type="match status" value="1"/>
</dbReference>
<dbReference type="GO" id="GO:0030170">
    <property type="term" value="F:pyridoxal phosphate binding"/>
    <property type="evidence" value="ECO:0007669"/>
    <property type="project" value="InterPro"/>
</dbReference>
<dbReference type="Proteomes" id="UP000193862">
    <property type="component" value="Unassembled WGS sequence"/>
</dbReference>
<dbReference type="InterPro" id="IPR005303">
    <property type="entry name" value="MOCOS_middle"/>
</dbReference>
<dbReference type="Pfam" id="PF03476">
    <property type="entry name" value="MOSC_N"/>
    <property type="match status" value="1"/>
</dbReference>
<dbReference type="PANTHER" id="PTHR14237:SF19">
    <property type="entry name" value="MITOCHONDRIAL AMIDOXIME REDUCING COMPONENT 1"/>
    <property type="match status" value="1"/>
</dbReference>
<dbReference type="RefSeq" id="WP_085835087.1">
    <property type="nucleotide sequence ID" value="NZ_FWFS01000001.1"/>
</dbReference>
<gene>
    <name evidence="2" type="ORF">AQS8620_00350</name>
</gene>
<dbReference type="SUPFAM" id="SSF141673">
    <property type="entry name" value="MOSC N-terminal domain-like"/>
    <property type="match status" value="1"/>
</dbReference>
<dbReference type="EMBL" id="FWFS01000001">
    <property type="protein sequence ID" value="SLN16887.1"/>
    <property type="molecule type" value="Genomic_DNA"/>
</dbReference>
<name>A0A1Y5RGW2_9RHOB</name>
<feature type="domain" description="MOSC" evidence="1">
    <location>
        <begin position="122"/>
        <end position="264"/>
    </location>
</feature>
<dbReference type="GO" id="GO:0003824">
    <property type="term" value="F:catalytic activity"/>
    <property type="evidence" value="ECO:0007669"/>
    <property type="project" value="InterPro"/>
</dbReference>
<organism evidence="2 3">
    <name type="scientific">Aquimixticola soesokkakensis</name>
    <dbReference type="NCBI Taxonomy" id="1519096"/>
    <lineage>
        <taxon>Bacteria</taxon>
        <taxon>Pseudomonadati</taxon>
        <taxon>Pseudomonadota</taxon>
        <taxon>Alphaproteobacteria</taxon>
        <taxon>Rhodobacterales</taxon>
        <taxon>Paracoccaceae</taxon>
        <taxon>Aquimixticola</taxon>
    </lineage>
</organism>
<dbReference type="GO" id="GO:0030151">
    <property type="term" value="F:molybdenum ion binding"/>
    <property type="evidence" value="ECO:0007669"/>
    <property type="project" value="InterPro"/>
</dbReference>
<evidence type="ECO:0000313" key="2">
    <source>
        <dbReference type="EMBL" id="SLN16887.1"/>
    </source>
</evidence>
<evidence type="ECO:0000313" key="3">
    <source>
        <dbReference type="Proteomes" id="UP000193862"/>
    </source>
</evidence>
<reference evidence="2 3" key="1">
    <citation type="submission" date="2017-03" db="EMBL/GenBank/DDBJ databases">
        <authorList>
            <person name="Afonso C.L."/>
            <person name="Miller P.J."/>
            <person name="Scott M.A."/>
            <person name="Spackman E."/>
            <person name="Goraichik I."/>
            <person name="Dimitrov K.M."/>
            <person name="Suarez D.L."/>
            <person name="Swayne D.E."/>
        </authorList>
    </citation>
    <scope>NUCLEOTIDE SEQUENCE [LARGE SCALE GENOMIC DNA]</scope>
    <source>
        <strain evidence="2 3">CECT 8620</strain>
    </source>
</reference>
<dbReference type="SUPFAM" id="SSF50800">
    <property type="entry name" value="PK beta-barrel domain-like"/>
    <property type="match status" value="1"/>
</dbReference>
<dbReference type="InterPro" id="IPR005302">
    <property type="entry name" value="MoCF_Sase_C"/>
</dbReference>
<protein>
    <submittedName>
        <fullName evidence="2">MOSC domain protein</fullName>
    </submittedName>
</protein>